<comment type="catalytic activity">
    <reaction evidence="1">
        <text>S-ubiquitinyl-[E2 ubiquitin-conjugating enzyme]-L-cysteine + [acceptor protein]-L-lysine = [E2 ubiquitin-conjugating enzyme]-L-cysteine + N(6)-ubiquitinyl-[acceptor protein]-L-lysine.</text>
        <dbReference type="EC" id="2.3.2.27"/>
    </reaction>
</comment>
<dbReference type="EMBL" id="JAUJYO010000013">
    <property type="protein sequence ID" value="KAK1299685.1"/>
    <property type="molecule type" value="Genomic_DNA"/>
</dbReference>
<accession>A0AAV9DFF7</accession>
<dbReference type="Proteomes" id="UP001180020">
    <property type="component" value="Unassembled WGS sequence"/>
</dbReference>
<reference evidence="2" key="2">
    <citation type="submission" date="2023-06" db="EMBL/GenBank/DDBJ databases">
        <authorList>
            <person name="Ma L."/>
            <person name="Liu K.-W."/>
            <person name="Li Z."/>
            <person name="Hsiao Y.-Y."/>
            <person name="Qi Y."/>
            <person name="Fu T."/>
            <person name="Tang G."/>
            <person name="Zhang D."/>
            <person name="Sun W.-H."/>
            <person name="Liu D.-K."/>
            <person name="Li Y."/>
            <person name="Chen G.-Z."/>
            <person name="Liu X.-D."/>
            <person name="Liao X.-Y."/>
            <person name="Jiang Y.-T."/>
            <person name="Yu X."/>
            <person name="Hao Y."/>
            <person name="Huang J."/>
            <person name="Zhao X.-W."/>
            <person name="Ke S."/>
            <person name="Chen Y.-Y."/>
            <person name="Wu W.-L."/>
            <person name="Hsu J.-L."/>
            <person name="Lin Y.-F."/>
            <person name="Huang M.-D."/>
            <person name="Li C.-Y."/>
            <person name="Huang L."/>
            <person name="Wang Z.-W."/>
            <person name="Zhao X."/>
            <person name="Zhong W.-Y."/>
            <person name="Peng D.-H."/>
            <person name="Ahmad S."/>
            <person name="Lan S."/>
            <person name="Zhang J.-S."/>
            <person name="Tsai W.-C."/>
            <person name="Van De Peer Y."/>
            <person name="Liu Z.-J."/>
        </authorList>
    </citation>
    <scope>NUCLEOTIDE SEQUENCE</scope>
    <source>
        <strain evidence="2">CP</strain>
        <tissue evidence="2">Leaves</tissue>
    </source>
</reference>
<protein>
    <recommendedName>
        <fullName evidence="1">U-box domain-containing protein</fullName>
        <ecNumber evidence="1">2.3.2.27</ecNumber>
    </recommendedName>
    <alternativeName>
        <fullName evidence="1">RING-type E3 ubiquitin transferase PUB</fullName>
    </alternativeName>
</protein>
<reference evidence="2" key="1">
    <citation type="journal article" date="2023" name="Nat. Commun.">
        <title>Diploid and tetraploid genomes of Acorus and the evolution of monocots.</title>
        <authorList>
            <person name="Ma L."/>
            <person name="Liu K.W."/>
            <person name="Li Z."/>
            <person name="Hsiao Y.Y."/>
            <person name="Qi Y."/>
            <person name="Fu T."/>
            <person name="Tang G.D."/>
            <person name="Zhang D."/>
            <person name="Sun W.H."/>
            <person name="Liu D.K."/>
            <person name="Li Y."/>
            <person name="Chen G.Z."/>
            <person name="Liu X.D."/>
            <person name="Liao X.Y."/>
            <person name="Jiang Y.T."/>
            <person name="Yu X."/>
            <person name="Hao Y."/>
            <person name="Huang J."/>
            <person name="Zhao X.W."/>
            <person name="Ke S."/>
            <person name="Chen Y.Y."/>
            <person name="Wu W.L."/>
            <person name="Hsu J.L."/>
            <person name="Lin Y.F."/>
            <person name="Huang M.D."/>
            <person name="Li C.Y."/>
            <person name="Huang L."/>
            <person name="Wang Z.W."/>
            <person name="Zhao X."/>
            <person name="Zhong W.Y."/>
            <person name="Peng D.H."/>
            <person name="Ahmad S."/>
            <person name="Lan S."/>
            <person name="Zhang J.S."/>
            <person name="Tsai W.C."/>
            <person name="Van de Peer Y."/>
            <person name="Liu Z.J."/>
        </authorList>
    </citation>
    <scope>NUCLEOTIDE SEQUENCE</scope>
    <source>
        <strain evidence="2">CP</strain>
    </source>
</reference>
<comment type="pathway">
    <text evidence="1">Protein modification; protein ubiquitination.</text>
</comment>
<name>A0AAV9DFF7_ACOCL</name>
<comment type="function">
    <text evidence="1">Functions as an E3 ubiquitin ligase.</text>
</comment>
<dbReference type="GO" id="GO:0016567">
    <property type="term" value="P:protein ubiquitination"/>
    <property type="evidence" value="ECO:0007669"/>
    <property type="project" value="UniProtKB-UniRule"/>
</dbReference>
<keyword evidence="1" id="KW-0808">Transferase</keyword>
<evidence type="ECO:0000313" key="2">
    <source>
        <dbReference type="EMBL" id="KAK1299685.1"/>
    </source>
</evidence>
<proteinExistence type="predicted"/>
<organism evidence="2 3">
    <name type="scientific">Acorus calamus</name>
    <name type="common">Sweet flag</name>
    <dbReference type="NCBI Taxonomy" id="4465"/>
    <lineage>
        <taxon>Eukaryota</taxon>
        <taxon>Viridiplantae</taxon>
        <taxon>Streptophyta</taxon>
        <taxon>Embryophyta</taxon>
        <taxon>Tracheophyta</taxon>
        <taxon>Spermatophyta</taxon>
        <taxon>Magnoliopsida</taxon>
        <taxon>Liliopsida</taxon>
        <taxon>Acoraceae</taxon>
        <taxon>Acorus</taxon>
    </lineage>
</organism>
<dbReference type="EC" id="2.3.2.27" evidence="1"/>
<comment type="caution">
    <text evidence="2">The sequence shown here is derived from an EMBL/GenBank/DDBJ whole genome shotgun (WGS) entry which is preliminary data.</text>
</comment>
<keyword evidence="1" id="KW-0833">Ubl conjugation pathway</keyword>
<dbReference type="PANTHER" id="PTHR22849">
    <property type="entry name" value="WDSAM1 PROTEIN"/>
    <property type="match status" value="1"/>
</dbReference>
<dbReference type="GO" id="GO:0061630">
    <property type="term" value="F:ubiquitin protein ligase activity"/>
    <property type="evidence" value="ECO:0007669"/>
    <property type="project" value="UniProtKB-UniRule"/>
</dbReference>
<evidence type="ECO:0000313" key="3">
    <source>
        <dbReference type="Proteomes" id="UP001180020"/>
    </source>
</evidence>
<sequence>MRDVLRRDADLIEVLARVMLARRESDQCRACAVLLLRSAAKPDQQMSAREVFVAVVGVIRDRISAQATKTELKVLGELCAWERNRVCTVEEGMVDVSKEGLKVFGELCAWGRNRVRAVEAGVVDVLVWIVMEVGDRGKEGGGDGVGTLVKVPDGQF</sequence>
<dbReference type="PANTHER" id="PTHR22849:SF132">
    <property type="entry name" value="E3 UBIQUITIN-PROTEIN LIGASE PUB23"/>
    <property type="match status" value="1"/>
</dbReference>
<dbReference type="AlphaFoldDB" id="A0AAV9DFF7"/>
<evidence type="ECO:0000256" key="1">
    <source>
        <dbReference type="RuleBase" id="RU369093"/>
    </source>
</evidence>
<keyword evidence="3" id="KW-1185">Reference proteome</keyword>
<dbReference type="InterPro" id="IPR045185">
    <property type="entry name" value="PUB22/23/24-like"/>
</dbReference>
<gene>
    <name evidence="2" type="ORF">QJS10_CPB13g01456</name>
</gene>